<comment type="similarity">
    <text evidence="4">Belongs to the HepT RNase toxin family.</text>
</comment>
<sequence>MTKLAVIENKISAVKKYLKILDGYKKHSRKEIENDLNIRGAVERYLYLAAQATIDLAESLIAYKNFRKPTTMSEAFYILNEEKIIPAELTAKMVGLVGFRNIVAHDYEKIDYDIVYDILQNRLEDIKKFLTKLLNLK</sequence>
<evidence type="ECO:0000313" key="5">
    <source>
        <dbReference type="EMBL" id="OGC48021.1"/>
    </source>
</evidence>
<dbReference type="GO" id="GO:0016787">
    <property type="term" value="F:hydrolase activity"/>
    <property type="evidence" value="ECO:0007669"/>
    <property type="project" value="UniProtKB-KW"/>
</dbReference>
<evidence type="ECO:0008006" key="7">
    <source>
        <dbReference type="Google" id="ProtNLM"/>
    </source>
</evidence>
<evidence type="ECO:0000256" key="1">
    <source>
        <dbReference type="ARBA" id="ARBA00022649"/>
    </source>
</evidence>
<keyword evidence="3" id="KW-0378">Hydrolase</keyword>
<dbReference type="Proteomes" id="UP000176444">
    <property type="component" value="Unassembled WGS sequence"/>
</dbReference>
<keyword evidence="2" id="KW-0540">Nuclease</keyword>
<dbReference type="Gene3D" id="1.20.120.580">
    <property type="entry name" value="bsu32300-like"/>
    <property type="match status" value="1"/>
</dbReference>
<protein>
    <recommendedName>
        <fullName evidence="7">DUF86 domain-containing protein</fullName>
    </recommendedName>
</protein>
<dbReference type="GO" id="GO:0110001">
    <property type="term" value="C:toxin-antitoxin complex"/>
    <property type="evidence" value="ECO:0007669"/>
    <property type="project" value="InterPro"/>
</dbReference>
<proteinExistence type="inferred from homology"/>
<dbReference type="PANTHER" id="PTHR33397:SF5">
    <property type="entry name" value="RNASE YUTE-RELATED"/>
    <property type="match status" value="1"/>
</dbReference>
<dbReference type="InterPro" id="IPR052379">
    <property type="entry name" value="Type_VII_TA_RNase"/>
</dbReference>
<evidence type="ECO:0000313" key="6">
    <source>
        <dbReference type="Proteomes" id="UP000176444"/>
    </source>
</evidence>
<comment type="caution">
    <text evidence="5">The sequence shown here is derived from an EMBL/GenBank/DDBJ whole genome shotgun (WGS) entry which is preliminary data.</text>
</comment>
<dbReference type="NCBIfam" id="NF047751">
    <property type="entry name" value="HepT_toxin"/>
    <property type="match status" value="1"/>
</dbReference>
<dbReference type="Pfam" id="PF01934">
    <property type="entry name" value="HepT-like"/>
    <property type="match status" value="1"/>
</dbReference>
<dbReference type="InterPro" id="IPR037038">
    <property type="entry name" value="HepT-like_sf"/>
</dbReference>
<evidence type="ECO:0000256" key="2">
    <source>
        <dbReference type="ARBA" id="ARBA00022722"/>
    </source>
</evidence>
<dbReference type="GO" id="GO:0004540">
    <property type="term" value="F:RNA nuclease activity"/>
    <property type="evidence" value="ECO:0007669"/>
    <property type="project" value="InterPro"/>
</dbReference>
<gene>
    <name evidence="5" type="ORF">A2713_00705</name>
</gene>
<reference evidence="5 6" key="1">
    <citation type="journal article" date="2016" name="Nat. Commun.">
        <title>Thousands of microbial genomes shed light on interconnected biogeochemical processes in an aquifer system.</title>
        <authorList>
            <person name="Anantharaman K."/>
            <person name="Brown C.T."/>
            <person name="Hug L.A."/>
            <person name="Sharon I."/>
            <person name="Castelle C.J."/>
            <person name="Probst A.J."/>
            <person name="Thomas B.C."/>
            <person name="Singh A."/>
            <person name="Wilkins M.J."/>
            <person name="Karaoz U."/>
            <person name="Brodie E.L."/>
            <person name="Williams K.H."/>
            <person name="Hubbard S.S."/>
            <person name="Banfield J.F."/>
        </authorList>
    </citation>
    <scope>NUCLEOTIDE SEQUENCE [LARGE SCALE GENOMIC DNA]</scope>
</reference>
<accession>A0A1F4USS4</accession>
<dbReference type="InterPro" id="IPR008201">
    <property type="entry name" value="HepT-like"/>
</dbReference>
<evidence type="ECO:0000256" key="4">
    <source>
        <dbReference type="ARBA" id="ARBA00024207"/>
    </source>
</evidence>
<organism evidence="5 6">
    <name type="scientific">candidate division WWE3 bacterium RIFCSPHIGHO2_01_FULL_35_17</name>
    <dbReference type="NCBI Taxonomy" id="1802614"/>
    <lineage>
        <taxon>Bacteria</taxon>
        <taxon>Katanobacteria</taxon>
    </lineage>
</organism>
<dbReference type="EMBL" id="MEUX01000003">
    <property type="protein sequence ID" value="OGC48021.1"/>
    <property type="molecule type" value="Genomic_DNA"/>
</dbReference>
<dbReference type="PANTHER" id="PTHR33397">
    <property type="entry name" value="UPF0331 PROTEIN YUTE"/>
    <property type="match status" value="1"/>
</dbReference>
<name>A0A1F4USS4_UNCKA</name>
<keyword evidence="1" id="KW-1277">Toxin-antitoxin system</keyword>
<dbReference type="AlphaFoldDB" id="A0A1F4USS4"/>
<evidence type="ECO:0000256" key="3">
    <source>
        <dbReference type="ARBA" id="ARBA00022801"/>
    </source>
</evidence>